<keyword evidence="2" id="KW-1185">Reference proteome</keyword>
<proteinExistence type="predicted"/>
<gene>
    <name evidence="1" type="ORF">ACFQY0_17085</name>
</gene>
<comment type="caution">
    <text evidence="1">The sequence shown here is derived from an EMBL/GenBank/DDBJ whole genome shotgun (WGS) entry which is preliminary data.</text>
</comment>
<sequence length="107" mass="12336">MTSTSNPVAKGDAYLGAIIDFEAIMEGNLRAMRPRELVDTMDSNFCVATGSSLQNKRHRNRHGWRAGWKNVHDHRRHQAHDHAMPWLPYLDCHANPINQHDSRRPRS</sequence>
<protein>
    <submittedName>
        <fullName evidence="1">Uncharacterized protein</fullName>
    </submittedName>
</protein>
<dbReference type="Proteomes" id="UP001596472">
    <property type="component" value="Unassembled WGS sequence"/>
</dbReference>
<dbReference type="EMBL" id="JBHTBS010000011">
    <property type="protein sequence ID" value="MFC7338914.1"/>
    <property type="molecule type" value="Genomic_DNA"/>
</dbReference>
<name>A0ABW2LC41_9BACT</name>
<evidence type="ECO:0000313" key="1">
    <source>
        <dbReference type="EMBL" id="MFC7338914.1"/>
    </source>
</evidence>
<evidence type="ECO:0000313" key="2">
    <source>
        <dbReference type="Proteomes" id="UP001596472"/>
    </source>
</evidence>
<reference evidence="2" key="1">
    <citation type="journal article" date="2019" name="Int. J. Syst. Evol. Microbiol.">
        <title>The Global Catalogue of Microorganisms (GCM) 10K type strain sequencing project: providing services to taxonomists for standard genome sequencing and annotation.</title>
        <authorList>
            <consortium name="The Broad Institute Genomics Platform"/>
            <consortium name="The Broad Institute Genome Sequencing Center for Infectious Disease"/>
            <person name="Wu L."/>
            <person name="Ma J."/>
        </authorList>
    </citation>
    <scope>NUCLEOTIDE SEQUENCE [LARGE SCALE GENOMIC DNA]</scope>
    <source>
        <strain evidence="2">CGMCC 4.1467</strain>
    </source>
</reference>
<accession>A0ABW2LC41</accession>
<organism evidence="1 2">
    <name type="scientific">Haloferula chungangensis</name>
    <dbReference type="NCBI Taxonomy" id="1048331"/>
    <lineage>
        <taxon>Bacteria</taxon>
        <taxon>Pseudomonadati</taxon>
        <taxon>Verrucomicrobiota</taxon>
        <taxon>Verrucomicrobiia</taxon>
        <taxon>Verrucomicrobiales</taxon>
        <taxon>Verrucomicrobiaceae</taxon>
        <taxon>Haloferula</taxon>
    </lineage>
</organism>